<evidence type="ECO:0000256" key="2">
    <source>
        <dbReference type="SAM" id="SignalP"/>
    </source>
</evidence>
<reference evidence="5 6" key="1">
    <citation type="submission" date="2014-05" db="EMBL/GenBank/DDBJ databases">
        <title>Genome Sequence of Flavobacterium sp. EM1321.</title>
        <authorList>
            <person name="Shin S.-K."/>
            <person name="Yi H."/>
        </authorList>
    </citation>
    <scope>NUCLEOTIDE SEQUENCE [LARGE SCALE GENOMIC DNA]</scope>
    <source>
        <strain evidence="5 6">EM1321</strain>
    </source>
</reference>
<dbReference type="Gene3D" id="2.70.98.70">
    <property type="match status" value="1"/>
</dbReference>
<dbReference type="Proteomes" id="UP000027064">
    <property type="component" value="Unassembled WGS sequence"/>
</dbReference>
<dbReference type="PATRIC" id="fig|1492738.3.peg.1270"/>
<comment type="subcellular location">
    <subcellularLocation>
        <location evidence="1">Cell envelope</location>
    </subcellularLocation>
</comment>
<evidence type="ECO:0000313" key="6">
    <source>
        <dbReference type="Proteomes" id="UP000027064"/>
    </source>
</evidence>
<feature type="chain" id="PRO_5001629554" evidence="2">
    <location>
        <begin position="32"/>
        <end position="920"/>
    </location>
</feature>
<dbReference type="RefSeq" id="WP_081824652.1">
    <property type="nucleotide sequence ID" value="NZ_JNCA01000011.1"/>
</dbReference>
<dbReference type="eggNOG" id="ENOG502ZAXA">
    <property type="taxonomic scope" value="Bacteria"/>
</dbReference>
<feature type="domain" description="Heparinase II/III-like C-terminal" evidence="3">
    <location>
        <begin position="552"/>
        <end position="790"/>
    </location>
</feature>
<evidence type="ECO:0000259" key="4">
    <source>
        <dbReference type="Pfam" id="PF16332"/>
    </source>
</evidence>
<organism evidence="5 6">
    <name type="scientific">Flavobacterium seoulense</name>
    <dbReference type="NCBI Taxonomy" id="1492738"/>
    <lineage>
        <taxon>Bacteria</taxon>
        <taxon>Pseudomonadati</taxon>
        <taxon>Bacteroidota</taxon>
        <taxon>Flavobacteriia</taxon>
        <taxon>Flavobacteriales</taxon>
        <taxon>Flavobacteriaceae</taxon>
        <taxon>Flavobacterium</taxon>
    </lineage>
</organism>
<dbReference type="EMBL" id="JNCA01000011">
    <property type="protein sequence ID" value="KDN55675.1"/>
    <property type="molecule type" value="Genomic_DNA"/>
</dbReference>
<gene>
    <name evidence="5" type="ORF">FEM21_12770</name>
</gene>
<dbReference type="Pfam" id="PF07940">
    <property type="entry name" value="Hepar_II_III_C"/>
    <property type="match status" value="1"/>
</dbReference>
<keyword evidence="2" id="KW-0732">Signal</keyword>
<evidence type="ECO:0000259" key="3">
    <source>
        <dbReference type="Pfam" id="PF07940"/>
    </source>
</evidence>
<dbReference type="Gene3D" id="1.50.10.100">
    <property type="entry name" value="Chondroitin AC/alginate lyase"/>
    <property type="match status" value="1"/>
</dbReference>
<dbReference type="OrthoDB" id="9772435at2"/>
<comment type="caution">
    <text evidence="5">The sequence shown here is derived from an EMBL/GenBank/DDBJ whole genome shotgun (WGS) entry which is preliminary data.</text>
</comment>
<feature type="signal peptide" evidence="2">
    <location>
        <begin position="1"/>
        <end position="31"/>
    </location>
</feature>
<sequence length="920" mass="104460">MLNLSQHLTQNRTIKIILLLTISLSVQTTFAQTTLGQIFKGFNQFSEVYKVKSNETSNGDGNKTLSINAVRQQGNREFPYPTKGHQLIANPPIFTWPMADFEYPKTFPEEPSEKKLNEYKRYDFQLGQTKDLSSKTTLSVTGLRMPFYNNHKALAPGTWYWRYRTAGGKWSETYEIEILSIVPKFESPKENEALAKIPAQHPRIFKPLNIKNPTEDQKTLIAQYKSKADAALKKQIEDYKVKGEPIPSTATKQERDQIMKFRLRYEVEAIDANIENLLMAYEINHDEKYLKKALTMANYIASLNGAEMYEKSDFSASKSMSTLAMAYDIAYNKISAEDKKKFEKFISIVANLILSEAVHENIGSADGLLAEHFFQHTFHDAFVASLVMKDHLADAKIWVGMLYDIWLSRSPAGGFASDGVWANGNMGYLHVSMESMVNNFLLFRDLFGVNTFSHPWFSNCANALAYTLPIKSAGDGFADGSEEWDQLNKLRTGFAYILGQELNNPFAINYAYKLSDQSLDSVYQFKNGGFLEYRLQHQPKKIAPLNWNKIPQSAVFPESGMAMINTNVLDANKNLFLSFYSSPFGVGSHAMAEHNSFNIVYKGKPLFYPTGYRITTQDKHYLVAQKHSRARNTITVDGKTQGYTQSAYGWIPRYLDGESMTYIMGDASNAYKKIDSLGINWITVLKNANVYDAKNGFIVNEEDDPKVSKFRRHLVLLRPNIVVVYDELEAKKPVNWTFQLNGLQRANMTLNPKDQSLIANSDNADASVHVFSSIPTNKTLVDSSYVKPFDWLNPQRGRPAKKFDKQQFHFKAENTEKSKEMRFLAVIQIDESNSLSFINIQPDSKGNIVVGDYIINGQLNLDQTARLEIENKANGEYLLYGPSNDSSKTKARKFSLSTVLINKTKGFQESIDRYPMMVPE</sequence>
<dbReference type="AlphaFoldDB" id="A0A066WYC0"/>
<accession>A0A066WYC0</accession>
<keyword evidence="6" id="KW-1185">Reference proteome</keyword>
<dbReference type="InterPro" id="IPR012480">
    <property type="entry name" value="Hepar_II_III_C"/>
</dbReference>
<protein>
    <submittedName>
        <fullName evidence="5">Uncharacterized protein</fullName>
    </submittedName>
</protein>
<dbReference type="InterPro" id="IPR008929">
    <property type="entry name" value="Chondroitin_lyas"/>
</dbReference>
<dbReference type="InterPro" id="IPR013783">
    <property type="entry name" value="Ig-like_fold"/>
</dbReference>
<proteinExistence type="predicted"/>
<feature type="domain" description="Heparinase II N-terminal" evidence="4">
    <location>
        <begin position="76"/>
        <end position="535"/>
    </location>
</feature>
<dbReference type="InterPro" id="IPR032518">
    <property type="entry name" value="HepII_N"/>
</dbReference>
<dbReference type="GO" id="GO:0030313">
    <property type="term" value="C:cell envelope"/>
    <property type="evidence" value="ECO:0007669"/>
    <property type="project" value="UniProtKB-SubCell"/>
</dbReference>
<dbReference type="Gene3D" id="2.60.40.10">
    <property type="entry name" value="Immunoglobulins"/>
    <property type="match status" value="1"/>
</dbReference>
<dbReference type="Pfam" id="PF16332">
    <property type="entry name" value="DUF4962"/>
    <property type="match status" value="1"/>
</dbReference>
<evidence type="ECO:0000256" key="1">
    <source>
        <dbReference type="ARBA" id="ARBA00004196"/>
    </source>
</evidence>
<evidence type="ECO:0000313" key="5">
    <source>
        <dbReference type="EMBL" id="KDN55675.1"/>
    </source>
</evidence>
<name>A0A066WYC0_9FLAO</name>
<dbReference type="GO" id="GO:0016829">
    <property type="term" value="F:lyase activity"/>
    <property type="evidence" value="ECO:0007669"/>
    <property type="project" value="InterPro"/>
</dbReference>
<dbReference type="STRING" id="1492738.FEM21_12770"/>